<comment type="pathway">
    <text evidence="1">Protein modification; protein ubiquitination.</text>
</comment>
<dbReference type="InterPro" id="IPR047558">
    <property type="entry name" value="BRcat_RBR_HOIL1"/>
</dbReference>
<proteinExistence type="predicted"/>
<dbReference type="EMBL" id="OD564310">
    <property type="protein sequence ID" value="CAD7437739.1"/>
    <property type="molecule type" value="Genomic_DNA"/>
</dbReference>
<dbReference type="Gene3D" id="3.30.40.10">
    <property type="entry name" value="Zinc/RING finger domain, C3HC4 (zinc finger)"/>
    <property type="match status" value="1"/>
</dbReference>
<dbReference type="InterPro" id="IPR044066">
    <property type="entry name" value="TRIAD_supradom"/>
</dbReference>
<keyword evidence="5 8" id="KW-0863">Zinc-finger</keyword>
<evidence type="ECO:0000256" key="1">
    <source>
        <dbReference type="ARBA" id="ARBA00004906"/>
    </source>
</evidence>
<feature type="compositionally biased region" description="Basic and acidic residues" evidence="10">
    <location>
        <begin position="11"/>
        <end position="24"/>
    </location>
</feature>
<dbReference type="PROSITE" id="PS00518">
    <property type="entry name" value="ZF_RING_1"/>
    <property type="match status" value="1"/>
</dbReference>
<dbReference type="PANTHER" id="PTHR22770:SF13">
    <property type="entry name" value="RING-TYPE DOMAIN-CONTAINING PROTEIN"/>
    <property type="match status" value="1"/>
</dbReference>
<name>A0A7R9ENI3_9NEOP</name>
<keyword evidence="9" id="KW-0175">Coiled coil</keyword>
<keyword evidence="3" id="KW-0479">Metal-binding</keyword>
<feature type="domain" description="RING-type" evidence="12">
    <location>
        <begin position="92"/>
        <end position="326"/>
    </location>
</feature>
<evidence type="ECO:0008006" key="14">
    <source>
        <dbReference type="Google" id="ProtNLM"/>
    </source>
</evidence>
<dbReference type="AlphaFoldDB" id="A0A7R9ENI3"/>
<dbReference type="GO" id="GO:0097039">
    <property type="term" value="P:protein linear polyubiquitination"/>
    <property type="evidence" value="ECO:0007669"/>
    <property type="project" value="TreeGrafter"/>
</dbReference>
<evidence type="ECO:0000256" key="5">
    <source>
        <dbReference type="ARBA" id="ARBA00022771"/>
    </source>
</evidence>
<gene>
    <name evidence="13" type="ORF">TBIB3V08_LOCUS344</name>
</gene>
<evidence type="ECO:0000259" key="12">
    <source>
        <dbReference type="PROSITE" id="PS51873"/>
    </source>
</evidence>
<feature type="compositionally biased region" description="Acidic residues" evidence="10">
    <location>
        <begin position="1"/>
        <end position="10"/>
    </location>
</feature>
<dbReference type="GO" id="GO:0004842">
    <property type="term" value="F:ubiquitin-protein transferase activity"/>
    <property type="evidence" value="ECO:0007669"/>
    <property type="project" value="TreeGrafter"/>
</dbReference>
<dbReference type="InterPro" id="IPR017907">
    <property type="entry name" value="Znf_RING_CS"/>
</dbReference>
<dbReference type="InterPro" id="IPR047559">
    <property type="entry name" value="HOIL1_RBR_mRING-HC-C3HC3D"/>
</dbReference>
<evidence type="ECO:0000313" key="13">
    <source>
        <dbReference type="EMBL" id="CAD7437739.1"/>
    </source>
</evidence>
<dbReference type="SUPFAM" id="SSF57850">
    <property type="entry name" value="RING/U-box"/>
    <property type="match status" value="3"/>
</dbReference>
<dbReference type="FunFam" id="3.30.40.10:FF:000137">
    <property type="entry name" value="RanBP-type and C3HC4-type zinc finger-containing protein 1"/>
    <property type="match status" value="1"/>
</dbReference>
<evidence type="ECO:0000256" key="9">
    <source>
        <dbReference type="SAM" id="Coils"/>
    </source>
</evidence>
<dbReference type="PROSITE" id="PS50089">
    <property type="entry name" value="ZF_RING_2"/>
    <property type="match status" value="1"/>
</dbReference>
<dbReference type="PANTHER" id="PTHR22770">
    <property type="entry name" value="UBIQUITIN CONJUGATING ENZYME 7 INTERACTING PROTEIN-RELATED"/>
    <property type="match status" value="1"/>
</dbReference>
<dbReference type="PROSITE" id="PS51873">
    <property type="entry name" value="TRIAD"/>
    <property type="match status" value="1"/>
</dbReference>
<dbReference type="InterPro" id="IPR013083">
    <property type="entry name" value="Znf_RING/FYVE/PHD"/>
</dbReference>
<evidence type="ECO:0000256" key="3">
    <source>
        <dbReference type="ARBA" id="ARBA00022723"/>
    </source>
</evidence>
<keyword evidence="6" id="KW-0833">Ubl conjugation pathway</keyword>
<dbReference type="CDD" id="cd20345">
    <property type="entry name" value="BRcat_RBR_HOIL1"/>
    <property type="match status" value="1"/>
</dbReference>
<feature type="domain" description="RING-type" evidence="11">
    <location>
        <begin position="96"/>
        <end position="138"/>
    </location>
</feature>
<dbReference type="CDD" id="cd16633">
    <property type="entry name" value="mRING-HC-C3HC3D_RBR_HOIL1"/>
    <property type="match status" value="1"/>
</dbReference>
<evidence type="ECO:0000256" key="7">
    <source>
        <dbReference type="ARBA" id="ARBA00022833"/>
    </source>
</evidence>
<sequence length="389" mass="44112">MVSYNEDGEEENAKERDGNEECRMKTARDVKKEMGETDNIKCAQVAYPSTSPGEHFTGGAEVEEKNQGAQDNHQHYQQLVNLDNTDLVPNVEPFDCPVCLVPYEGREGVVLRDCLHTFCRMCLANTVAFNEEAEVKCPYRDADYACDSVLQEREIKALVAPAVYEQHLAKSVAQAENKIGNTFHCKTADCKGWCIFEDNVNEFRCPVCRRFNCLTCQAIHEGLNCRQYQEQVKQESETNADARRTKEMLEATVSSSNLVLQEMVDRGEAMACPTCQVVLMKKWGCDWLRCSMCKTEICWVTRGPRWGPGWGEEGQFYEVFSDTNTQELSSQSSYYLDFSRKGLSLTEVKEGFGNQINLCRDRGLNPGPSAQKFDTLPLDHQVTRQQCKV</sequence>
<dbReference type="InterPro" id="IPR027370">
    <property type="entry name" value="Znf-RING_euk"/>
</dbReference>
<feature type="coiled-coil region" evidence="9">
    <location>
        <begin position="225"/>
        <end position="252"/>
    </location>
</feature>
<evidence type="ECO:0000256" key="8">
    <source>
        <dbReference type="PROSITE-ProRule" id="PRU00175"/>
    </source>
</evidence>
<feature type="region of interest" description="Disordered" evidence="10">
    <location>
        <begin position="1"/>
        <end position="24"/>
    </location>
</feature>
<evidence type="ECO:0000256" key="4">
    <source>
        <dbReference type="ARBA" id="ARBA00022737"/>
    </source>
</evidence>
<keyword evidence="4" id="KW-0677">Repeat</keyword>
<dbReference type="GO" id="GO:0008270">
    <property type="term" value="F:zinc ion binding"/>
    <property type="evidence" value="ECO:0007669"/>
    <property type="project" value="UniProtKB-KW"/>
</dbReference>
<dbReference type="InterPro" id="IPR001841">
    <property type="entry name" value="Znf_RING"/>
</dbReference>
<evidence type="ECO:0000259" key="11">
    <source>
        <dbReference type="PROSITE" id="PS50089"/>
    </source>
</evidence>
<evidence type="ECO:0000256" key="10">
    <source>
        <dbReference type="SAM" id="MobiDB-lite"/>
    </source>
</evidence>
<keyword evidence="7" id="KW-0862">Zinc</keyword>
<dbReference type="GO" id="GO:0043130">
    <property type="term" value="F:ubiquitin binding"/>
    <property type="evidence" value="ECO:0007669"/>
    <property type="project" value="TreeGrafter"/>
</dbReference>
<keyword evidence="2" id="KW-0808">Transferase</keyword>
<evidence type="ECO:0000256" key="2">
    <source>
        <dbReference type="ARBA" id="ARBA00022679"/>
    </source>
</evidence>
<protein>
    <recommendedName>
        <fullName evidence="14">RanBP-type and C3HC4-type zinc finger-containing protein 1</fullName>
    </recommendedName>
</protein>
<organism evidence="13">
    <name type="scientific">Timema bartmani</name>
    <dbReference type="NCBI Taxonomy" id="61472"/>
    <lineage>
        <taxon>Eukaryota</taxon>
        <taxon>Metazoa</taxon>
        <taxon>Ecdysozoa</taxon>
        <taxon>Arthropoda</taxon>
        <taxon>Hexapoda</taxon>
        <taxon>Insecta</taxon>
        <taxon>Pterygota</taxon>
        <taxon>Neoptera</taxon>
        <taxon>Polyneoptera</taxon>
        <taxon>Phasmatodea</taxon>
        <taxon>Timematodea</taxon>
        <taxon>Timematoidea</taxon>
        <taxon>Timematidae</taxon>
        <taxon>Timema</taxon>
    </lineage>
</organism>
<dbReference type="InterPro" id="IPR051628">
    <property type="entry name" value="LUBAC_E3_Ligases"/>
</dbReference>
<dbReference type="GO" id="GO:0071797">
    <property type="term" value="C:LUBAC complex"/>
    <property type="evidence" value="ECO:0007669"/>
    <property type="project" value="TreeGrafter"/>
</dbReference>
<accession>A0A7R9ENI3</accession>
<reference evidence="13" key="1">
    <citation type="submission" date="2020-11" db="EMBL/GenBank/DDBJ databases">
        <authorList>
            <person name="Tran Van P."/>
        </authorList>
    </citation>
    <scope>NUCLEOTIDE SEQUENCE</scope>
</reference>
<evidence type="ECO:0000256" key="6">
    <source>
        <dbReference type="ARBA" id="ARBA00022786"/>
    </source>
</evidence>
<dbReference type="GO" id="GO:0043161">
    <property type="term" value="P:proteasome-mediated ubiquitin-dependent protein catabolic process"/>
    <property type="evidence" value="ECO:0007669"/>
    <property type="project" value="TreeGrafter"/>
</dbReference>
<dbReference type="Pfam" id="PF13445">
    <property type="entry name" value="zf-RING_UBOX"/>
    <property type="match status" value="1"/>
</dbReference>